<evidence type="ECO:0000259" key="3">
    <source>
        <dbReference type="Pfam" id="PF13519"/>
    </source>
</evidence>
<dbReference type="NCBIfam" id="TIGR02226">
    <property type="entry name" value="two_anch"/>
    <property type="match status" value="1"/>
</dbReference>
<keyword evidence="1" id="KW-1133">Transmembrane helix</keyword>
<keyword evidence="1" id="KW-0812">Transmembrane</keyword>
<proteinExistence type="predicted"/>
<organism evidence="4 5">
    <name type="scientific">Rubinisphaera italica</name>
    <dbReference type="NCBI Taxonomy" id="2527969"/>
    <lineage>
        <taxon>Bacteria</taxon>
        <taxon>Pseudomonadati</taxon>
        <taxon>Planctomycetota</taxon>
        <taxon>Planctomycetia</taxon>
        <taxon>Planctomycetales</taxon>
        <taxon>Planctomycetaceae</taxon>
        <taxon>Rubinisphaera</taxon>
    </lineage>
</organism>
<protein>
    <submittedName>
        <fullName evidence="4">Uncharacterized protein</fullName>
    </submittedName>
</protein>
<feature type="transmembrane region" description="Helical" evidence="1">
    <location>
        <begin position="6"/>
        <end position="24"/>
    </location>
</feature>
<keyword evidence="1" id="KW-0472">Membrane</keyword>
<dbReference type="OrthoDB" id="264983at2"/>
<dbReference type="InterPro" id="IPR011933">
    <property type="entry name" value="Double_TM_dom"/>
</dbReference>
<dbReference type="PANTHER" id="PTHR37464">
    <property type="entry name" value="BLL2463 PROTEIN"/>
    <property type="match status" value="1"/>
</dbReference>
<sequence>MYFANPWGLLGLLALPIIAVIHLYHRRFPPLPIAGLHLWTQETRKDSPGRKREQLPITRSLLLELLAAILIALLLADPRDASTMTKPHLVVVLDDSASMSAQTGGSSSRERAIDWLKEQESSLGRGGVVSVLLTGLRPTLIAGPRASWQEMLIALEDWQPQSTSHDFGPAWDLAAQLAGEQEGRIAFLTDRLPGESEIVPERMETVSVGRKMNNVAITAARWLFDADTGEGTLFTRIANLGSEEATVQLSATAGSNQLIDEPISLPANTEKAMQWAVPGGLSQIQFKAEAQNDPLAIDHEILLIEPEVRLVTVAVTLPSNHSAFEPIKKILGVLPNVQLGDPPNSDLIISQAAENPAGDRSLWWLGIGPLNPNTVAENGKTLIGPYLIEKQNPLMNGIVLGGVVWGGIQNAPEELTPIVSAGSTLLFGQRLDTSSNAYLLNIDLASTNLTESPDWPIFWTNLIEQCRISRPGFRRWNFHLDESIPFTLPLDSLEKSEQLTLKHGETEKSLVRMENMEIPPRSEVGLYQVIDGKELLGEFAVNFFDREESDLTQLLPGERPSSIRGPALGIHVDNPFSWLLVIGLLMTLGAIYYDWAITRSKKFAA</sequence>
<name>A0A5C5XHN4_9PLAN</name>
<dbReference type="EMBL" id="SJPG01000001">
    <property type="protein sequence ID" value="TWT62198.1"/>
    <property type="molecule type" value="Genomic_DNA"/>
</dbReference>
<comment type="caution">
    <text evidence="4">The sequence shown here is derived from an EMBL/GenBank/DDBJ whole genome shotgun (WGS) entry which is preliminary data.</text>
</comment>
<evidence type="ECO:0000259" key="2">
    <source>
        <dbReference type="Pfam" id="PF07584"/>
    </source>
</evidence>
<feature type="transmembrane region" description="Helical" evidence="1">
    <location>
        <begin position="576"/>
        <end position="595"/>
    </location>
</feature>
<evidence type="ECO:0000313" key="5">
    <source>
        <dbReference type="Proteomes" id="UP000316095"/>
    </source>
</evidence>
<reference evidence="4 5" key="1">
    <citation type="submission" date="2019-02" db="EMBL/GenBank/DDBJ databases">
        <title>Deep-cultivation of Planctomycetes and their phenomic and genomic characterization uncovers novel biology.</title>
        <authorList>
            <person name="Wiegand S."/>
            <person name="Jogler M."/>
            <person name="Boedeker C."/>
            <person name="Pinto D."/>
            <person name="Vollmers J."/>
            <person name="Rivas-Marin E."/>
            <person name="Kohn T."/>
            <person name="Peeters S.H."/>
            <person name="Heuer A."/>
            <person name="Rast P."/>
            <person name="Oberbeckmann S."/>
            <person name="Bunk B."/>
            <person name="Jeske O."/>
            <person name="Meyerdierks A."/>
            <person name="Storesund J.E."/>
            <person name="Kallscheuer N."/>
            <person name="Luecker S."/>
            <person name="Lage O.M."/>
            <person name="Pohl T."/>
            <person name="Merkel B.J."/>
            <person name="Hornburger P."/>
            <person name="Mueller R.-W."/>
            <person name="Bruemmer F."/>
            <person name="Labrenz M."/>
            <person name="Spormann A.M."/>
            <person name="Op Den Camp H."/>
            <person name="Overmann J."/>
            <person name="Amann R."/>
            <person name="Jetten M.S.M."/>
            <person name="Mascher T."/>
            <person name="Medema M.H."/>
            <person name="Devos D.P."/>
            <person name="Kaster A.-K."/>
            <person name="Ovreas L."/>
            <person name="Rohde M."/>
            <person name="Galperin M.Y."/>
            <person name="Jogler C."/>
        </authorList>
    </citation>
    <scope>NUCLEOTIDE SEQUENCE [LARGE SCALE GENOMIC DNA]</scope>
    <source>
        <strain evidence="4 5">Pan54</strain>
    </source>
</reference>
<gene>
    <name evidence="4" type="ORF">Pan54_29390</name>
</gene>
<dbReference type="AlphaFoldDB" id="A0A5C5XHN4"/>
<feature type="domain" description="Aerotolerance regulator N-terminal" evidence="2">
    <location>
        <begin position="1"/>
        <end position="78"/>
    </location>
</feature>
<dbReference type="InterPro" id="IPR024163">
    <property type="entry name" value="Aerotolerance_reg_N"/>
</dbReference>
<accession>A0A5C5XHN4</accession>
<feature type="domain" description="VWFA" evidence="3">
    <location>
        <begin position="89"/>
        <end position="190"/>
    </location>
</feature>
<evidence type="ECO:0000256" key="1">
    <source>
        <dbReference type="SAM" id="Phobius"/>
    </source>
</evidence>
<dbReference type="RefSeq" id="WP_146504084.1">
    <property type="nucleotide sequence ID" value="NZ_SJPG01000001.1"/>
</dbReference>
<dbReference type="SUPFAM" id="SSF53300">
    <property type="entry name" value="vWA-like"/>
    <property type="match status" value="1"/>
</dbReference>
<dbReference type="InterPro" id="IPR002035">
    <property type="entry name" value="VWF_A"/>
</dbReference>
<evidence type="ECO:0000313" key="4">
    <source>
        <dbReference type="EMBL" id="TWT62198.1"/>
    </source>
</evidence>
<dbReference type="Pfam" id="PF13519">
    <property type="entry name" value="VWA_2"/>
    <property type="match status" value="1"/>
</dbReference>
<dbReference type="Pfam" id="PF07584">
    <property type="entry name" value="BatA"/>
    <property type="match status" value="1"/>
</dbReference>
<dbReference type="PANTHER" id="PTHR37464:SF1">
    <property type="entry name" value="BLL2463 PROTEIN"/>
    <property type="match status" value="1"/>
</dbReference>
<dbReference type="InterPro" id="IPR036465">
    <property type="entry name" value="vWFA_dom_sf"/>
</dbReference>
<dbReference type="Proteomes" id="UP000316095">
    <property type="component" value="Unassembled WGS sequence"/>
</dbReference>
<keyword evidence="5" id="KW-1185">Reference proteome</keyword>